<feature type="compositionally biased region" description="Low complexity" evidence="1">
    <location>
        <begin position="42"/>
        <end position="53"/>
    </location>
</feature>
<dbReference type="AlphaFoldDB" id="A0A0E0G245"/>
<dbReference type="Gramene" id="ONIVA02G06020.1">
    <property type="protein sequence ID" value="ONIVA02G06020.1"/>
    <property type="gene ID" value="ONIVA02G06020"/>
</dbReference>
<reference evidence="2" key="2">
    <citation type="submission" date="2018-04" db="EMBL/GenBank/DDBJ databases">
        <title>OnivRS2 (Oryza nivara Reference Sequence Version 2).</title>
        <authorList>
            <person name="Zhang J."/>
            <person name="Kudrna D."/>
            <person name="Lee S."/>
            <person name="Talag J."/>
            <person name="Rajasekar S."/>
            <person name="Welchert J."/>
            <person name="Hsing Y.-I."/>
            <person name="Wing R.A."/>
        </authorList>
    </citation>
    <scope>NUCLEOTIDE SEQUENCE [LARGE SCALE GENOMIC DNA]</scope>
    <source>
        <strain evidence="2">SL10</strain>
    </source>
</reference>
<dbReference type="EnsemblPlants" id="ONIVA02G06020.1">
    <property type="protein sequence ID" value="ONIVA02G06020.1"/>
    <property type="gene ID" value="ONIVA02G06020"/>
</dbReference>
<evidence type="ECO:0000313" key="3">
    <source>
        <dbReference type="Proteomes" id="UP000006591"/>
    </source>
</evidence>
<feature type="compositionally biased region" description="Low complexity" evidence="1">
    <location>
        <begin position="63"/>
        <end position="76"/>
    </location>
</feature>
<proteinExistence type="predicted"/>
<accession>A0A0E0G245</accession>
<protein>
    <submittedName>
        <fullName evidence="2">Uncharacterized protein</fullName>
    </submittedName>
</protein>
<organism evidence="2">
    <name type="scientific">Oryza nivara</name>
    <name type="common">Indian wild rice</name>
    <name type="synonym">Oryza sativa f. spontanea</name>
    <dbReference type="NCBI Taxonomy" id="4536"/>
    <lineage>
        <taxon>Eukaryota</taxon>
        <taxon>Viridiplantae</taxon>
        <taxon>Streptophyta</taxon>
        <taxon>Embryophyta</taxon>
        <taxon>Tracheophyta</taxon>
        <taxon>Spermatophyta</taxon>
        <taxon>Magnoliopsida</taxon>
        <taxon>Liliopsida</taxon>
        <taxon>Poales</taxon>
        <taxon>Poaceae</taxon>
        <taxon>BOP clade</taxon>
        <taxon>Oryzoideae</taxon>
        <taxon>Oryzeae</taxon>
        <taxon>Oryzinae</taxon>
        <taxon>Oryza</taxon>
    </lineage>
</organism>
<feature type="region of interest" description="Disordered" evidence="1">
    <location>
        <begin position="42"/>
        <end position="91"/>
    </location>
</feature>
<evidence type="ECO:0000313" key="2">
    <source>
        <dbReference type="EnsemblPlants" id="ONIVA02G06020.1"/>
    </source>
</evidence>
<reference evidence="2" key="1">
    <citation type="submission" date="2015-04" db="UniProtKB">
        <authorList>
            <consortium name="EnsemblPlants"/>
        </authorList>
    </citation>
    <scope>IDENTIFICATION</scope>
    <source>
        <strain evidence="2">SL10</strain>
    </source>
</reference>
<sequence length="108" mass="11600">MRELPFAARRDVKVEMARSHPSFSYSTKKLFLGANSVPELKSSLTMSSPSSLLSHRKHRLKKSAAGAGSSSSASTSQPPPPSPNPKYTRFLTLPLAPSTPATCVMTQV</sequence>
<evidence type="ECO:0000256" key="1">
    <source>
        <dbReference type="SAM" id="MobiDB-lite"/>
    </source>
</evidence>
<name>A0A0E0G245_ORYNI</name>
<dbReference type="Proteomes" id="UP000006591">
    <property type="component" value="Chromosome 2"/>
</dbReference>
<keyword evidence="3" id="KW-1185">Reference proteome</keyword>